<keyword evidence="11" id="KW-1185">Reference proteome</keyword>
<dbReference type="PROSITE" id="PS50983">
    <property type="entry name" value="FE_B12_PBP"/>
    <property type="match status" value="1"/>
</dbReference>
<evidence type="ECO:0000256" key="4">
    <source>
        <dbReference type="ARBA" id="ARBA00022729"/>
    </source>
</evidence>
<keyword evidence="4" id="KW-0732">Signal</keyword>
<dbReference type="SMART" id="SM00342">
    <property type="entry name" value="HTH_ARAC"/>
    <property type="match status" value="1"/>
</dbReference>
<protein>
    <submittedName>
        <fullName evidence="10">ABC transporter substrate-binding protein</fullName>
    </submittedName>
</protein>
<comment type="caution">
    <text evidence="10">The sequence shown here is derived from an EMBL/GenBank/DDBJ whole genome shotgun (WGS) entry which is preliminary data.</text>
</comment>
<dbReference type="InterPro" id="IPR018062">
    <property type="entry name" value="HTH_AraC-typ_CS"/>
</dbReference>
<dbReference type="EMBL" id="JBHSEP010000005">
    <property type="protein sequence ID" value="MFC4598392.1"/>
    <property type="molecule type" value="Genomic_DNA"/>
</dbReference>
<dbReference type="InterPro" id="IPR009057">
    <property type="entry name" value="Homeodomain-like_sf"/>
</dbReference>
<dbReference type="Gene3D" id="1.10.10.60">
    <property type="entry name" value="Homeodomain-like"/>
    <property type="match status" value="2"/>
</dbReference>
<keyword evidence="3" id="KW-0813">Transport</keyword>
<evidence type="ECO:0000256" key="5">
    <source>
        <dbReference type="ARBA" id="ARBA00023015"/>
    </source>
</evidence>
<dbReference type="InterPro" id="IPR002491">
    <property type="entry name" value="ABC_transptr_periplasmic_BD"/>
</dbReference>
<evidence type="ECO:0000313" key="11">
    <source>
        <dbReference type="Proteomes" id="UP001596028"/>
    </source>
</evidence>
<dbReference type="PROSITE" id="PS01124">
    <property type="entry name" value="HTH_ARAC_FAMILY_2"/>
    <property type="match status" value="1"/>
</dbReference>
<dbReference type="SUPFAM" id="SSF53807">
    <property type="entry name" value="Helical backbone' metal receptor"/>
    <property type="match status" value="1"/>
</dbReference>
<evidence type="ECO:0000256" key="7">
    <source>
        <dbReference type="ARBA" id="ARBA00023163"/>
    </source>
</evidence>
<dbReference type="Pfam" id="PF12833">
    <property type="entry name" value="HTH_18"/>
    <property type="match status" value="1"/>
</dbReference>
<evidence type="ECO:0000259" key="8">
    <source>
        <dbReference type="PROSITE" id="PS01124"/>
    </source>
</evidence>
<dbReference type="InterPro" id="IPR037923">
    <property type="entry name" value="HTH-like"/>
</dbReference>
<evidence type="ECO:0000256" key="3">
    <source>
        <dbReference type="ARBA" id="ARBA00022448"/>
    </source>
</evidence>
<comment type="similarity">
    <text evidence="2">Belongs to the bacterial solute-binding protein 8 family.</text>
</comment>
<evidence type="ECO:0000256" key="1">
    <source>
        <dbReference type="ARBA" id="ARBA00004196"/>
    </source>
</evidence>
<evidence type="ECO:0000259" key="9">
    <source>
        <dbReference type="PROSITE" id="PS50983"/>
    </source>
</evidence>
<keyword evidence="5" id="KW-0805">Transcription regulation</keyword>
<dbReference type="InterPro" id="IPR018060">
    <property type="entry name" value="HTH_AraC"/>
</dbReference>
<dbReference type="Proteomes" id="UP001596028">
    <property type="component" value="Unassembled WGS sequence"/>
</dbReference>
<evidence type="ECO:0000256" key="2">
    <source>
        <dbReference type="ARBA" id="ARBA00008814"/>
    </source>
</evidence>
<dbReference type="PROSITE" id="PS00041">
    <property type="entry name" value="HTH_ARAC_FAMILY_1"/>
    <property type="match status" value="1"/>
</dbReference>
<organism evidence="10 11">
    <name type="scientific">Cohnella hongkongensis</name>
    <dbReference type="NCBI Taxonomy" id="178337"/>
    <lineage>
        <taxon>Bacteria</taxon>
        <taxon>Bacillati</taxon>
        <taxon>Bacillota</taxon>
        <taxon>Bacilli</taxon>
        <taxon>Bacillales</taxon>
        <taxon>Paenibacillaceae</taxon>
        <taxon>Cohnella</taxon>
    </lineage>
</organism>
<dbReference type="PANTHER" id="PTHR30532:SF1">
    <property type="entry name" value="IRON(3+)-HYDROXAMATE-BINDING PROTEIN FHUD"/>
    <property type="match status" value="1"/>
</dbReference>
<name>A0ABV9F9L9_9BACL</name>
<comment type="subcellular location">
    <subcellularLocation>
        <location evidence="1">Cell envelope</location>
    </subcellularLocation>
</comment>
<reference evidence="11" key="1">
    <citation type="journal article" date="2019" name="Int. J. Syst. Evol. Microbiol.">
        <title>The Global Catalogue of Microorganisms (GCM) 10K type strain sequencing project: providing services to taxonomists for standard genome sequencing and annotation.</title>
        <authorList>
            <consortium name="The Broad Institute Genomics Platform"/>
            <consortium name="The Broad Institute Genome Sequencing Center for Infectious Disease"/>
            <person name="Wu L."/>
            <person name="Ma J."/>
        </authorList>
    </citation>
    <scope>NUCLEOTIDE SEQUENCE [LARGE SCALE GENOMIC DNA]</scope>
    <source>
        <strain evidence="11">CCUG 49571</strain>
    </source>
</reference>
<dbReference type="InterPro" id="IPR051313">
    <property type="entry name" value="Bact_iron-sidero_bind"/>
</dbReference>
<sequence length="547" mass="63084">MSDIQEPIEAIPYSVLENMSFRLRDIDRLGSGSGEWSLRMQFLESHMLLFMPSGQGWLTIDGRFVELRSGSVYVGFPGQLIEAAVHSLDERGLYCMSFDVFEREGTSEEDGMRIVKRNSRFPSPRENLPASPISVGVLCEAICEHWQSENGLRRFGGQIRFLELLYTIMQNDPGLQGNEYEASLEYVKDYIELHYMRKITIEELANVARVSPRHFMRLFKKRYGCSAIDYLAFHRIKQARMLMRTDRQYRLKDIARHVGYQDDLYFRRKFKQVSGIPPAAFIRNSRQKIVAYNSLAIGMLLALQIVPCAAPGSHPWTDYYRRKYETDKVIPLSDEIPARLEQLRLAKPDYIVTADVPASGEDHARLGEIAPVCEIPSQGRNWRTQLRFVAEFLGRTEVAEAWLDRYERKAELVREQIADSVKKDKLLIVRVRGEDLLVLGLRTIAAVFHEDLRIPSPVGAEQLWGRETVSLEELSELEADRLLLIVDEDAQSQAGWKSLIRRQQWRLMRAVKKGCVDLLPANPLIEYTAFTHELLLDEASKLWRDRT</sequence>
<dbReference type="PANTHER" id="PTHR30532">
    <property type="entry name" value="IRON III DICITRATE-BINDING PERIPLASMIC PROTEIN"/>
    <property type="match status" value="1"/>
</dbReference>
<dbReference type="RefSeq" id="WP_378094600.1">
    <property type="nucleotide sequence ID" value="NZ_JBHSEP010000005.1"/>
</dbReference>
<accession>A0ABV9F9L9</accession>
<dbReference type="SUPFAM" id="SSF51215">
    <property type="entry name" value="Regulatory protein AraC"/>
    <property type="match status" value="1"/>
</dbReference>
<dbReference type="Gene3D" id="3.40.50.1980">
    <property type="entry name" value="Nitrogenase molybdenum iron protein domain"/>
    <property type="match status" value="2"/>
</dbReference>
<dbReference type="Pfam" id="PF01497">
    <property type="entry name" value="Peripla_BP_2"/>
    <property type="match status" value="1"/>
</dbReference>
<dbReference type="SUPFAM" id="SSF46689">
    <property type="entry name" value="Homeodomain-like"/>
    <property type="match status" value="2"/>
</dbReference>
<proteinExistence type="inferred from homology"/>
<gene>
    <name evidence="10" type="ORF">ACFO3S_09125</name>
</gene>
<evidence type="ECO:0000256" key="6">
    <source>
        <dbReference type="ARBA" id="ARBA00023125"/>
    </source>
</evidence>
<feature type="domain" description="Fe/B12 periplasmic-binding" evidence="9">
    <location>
        <begin position="288"/>
        <end position="547"/>
    </location>
</feature>
<evidence type="ECO:0000313" key="10">
    <source>
        <dbReference type="EMBL" id="MFC4598392.1"/>
    </source>
</evidence>
<feature type="domain" description="HTH araC/xylS-type" evidence="8">
    <location>
        <begin position="185"/>
        <end position="284"/>
    </location>
</feature>
<keyword evidence="6" id="KW-0238">DNA-binding</keyword>
<keyword evidence="7" id="KW-0804">Transcription</keyword>